<comment type="catalytic activity">
    <reaction evidence="1 9 11">
        <text>Hydrolyzes single-stranded DNA or mismatched double-stranded DNA and polynucleotides, releasing free uracil.</text>
        <dbReference type="EC" id="3.2.2.27"/>
    </reaction>
</comment>
<accession>A0ABZ2BS12</accession>
<dbReference type="SMART" id="SM00986">
    <property type="entry name" value="UDG"/>
    <property type="match status" value="1"/>
</dbReference>
<dbReference type="InterPro" id="IPR002043">
    <property type="entry name" value="UDG_fam1"/>
</dbReference>
<gene>
    <name evidence="9 13" type="primary">ung</name>
    <name evidence="13" type="ORF">ROLI_018510</name>
</gene>
<keyword evidence="14" id="KW-1185">Reference proteome</keyword>
<organism evidence="13 14">
    <name type="scientific">Roseobacter fucihabitans</name>
    <dbReference type="NCBI Taxonomy" id="1537242"/>
    <lineage>
        <taxon>Bacteria</taxon>
        <taxon>Pseudomonadati</taxon>
        <taxon>Pseudomonadota</taxon>
        <taxon>Alphaproteobacteria</taxon>
        <taxon>Rhodobacterales</taxon>
        <taxon>Roseobacteraceae</taxon>
        <taxon>Roseobacter</taxon>
    </lineage>
</organism>
<feature type="domain" description="Uracil-DNA glycosylase-like" evidence="12">
    <location>
        <begin position="48"/>
        <end position="206"/>
    </location>
</feature>
<dbReference type="SUPFAM" id="SSF52141">
    <property type="entry name" value="Uracil-DNA glycosylase-like"/>
    <property type="match status" value="1"/>
</dbReference>
<dbReference type="InterPro" id="IPR005122">
    <property type="entry name" value="Uracil-DNA_glycosylase-like"/>
</dbReference>
<dbReference type="NCBIfam" id="NF003592">
    <property type="entry name" value="PRK05254.1-5"/>
    <property type="match status" value="1"/>
</dbReference>
<evidence type="ECO:0000256" key="2">
    <source>
        <dbReference type="ARBA" id="ARBA00002631"/>
    </source>
</evidence>
<dbReference type="PANTHER" id="PTHR11264:SF0">
    <property type="entry name" value="URACIL-DNA GLYCOSYLASE"/>
    <property type="match status" value="1"/>
</dbReference>
<dbReference type="SMART" id="SM00987">
    <property type="entry name" value="UreE_C"/>
    <property type="match status" value="1"/>
</dbReference>
<feature type="active site" description="Proton acceptor" evidence="9 10">
    <location>
        <position position="63"/>
    </location>
</feature>
<keyword evidence="6 9" id="KW-0227">DNA damage</keyword>
<evidence type="ECO:0000313" key="14">
    <source>
        <dbReference type="Proteomes" id="UP001318682"/>
    </source>
</evidence>
<dbReference type="NCBIfam" id="TIGR00628">
    <property type="entry name" value="ung"/>
    <property type="match status" value="1"/>
</dbReference>
<dbReference type="Pfam" id="PF03167">
    <property type="entry name" value="UDG"/>
    <property type="match status" value="1"/>
</dbReference>
<reference evidence="14" key="1">
    <citation type="submission" date="2024-01" db="EMBL/GenBank/DDBJ databases">
        <title>Roseobacter fucihabitans sp. nov., isolated from the brown alga Fucus spiralis.</title>
        <authorList>
            <person name="Hahnke S."/>
            <person name="Berger M."/>
            <person name="Schlingloff A."/>
            <person name="Athale I."/>
            <person name="Neumann-Schaal M."/>
            <person name="Adenaya A."/>
            <person name="Poehlein A."/>
            <person name="Daniel R."/>
            <person name="Pertersen J."/>
            <person name="Brinkhoff T."/>
        </authorList>
    </citation>
    <scope>NUCLEOTIDE SEQUENCE [LARGE SCALE GENOMIC DNA]</scope>
    <source>
        <strain evidence="14">B14</strain>
    </source>
</reference>
<dbReference type="GO" id="GO:0004844">
    <property type="term" value="F:uracil DNA N-glycosylase activity"/>
    <property type="evidence" value="ECO:0007669"/>
    <property type="project" value="UniProtKB-EC"/>
</dbReference>
<keyword evidence="13" id="KW-0326">Glycosidase</keyword>
<comment type="function">
    <text evidence="2 9 11">Excises uracil residues from the DNA which can arise as a result of misincorporation of dUMP residues by DNA polymerase or due to deamination of cytosine.</text>
</comment>
<name>A0ABZ2BS12_9RHOB</name>
<evidence type="ECO:0000256" key="3">
    <source>
        <dbReference type="ARBA" id="ARBA00008184"/>
    </source>
</evidence>
<evidence type="ECO:0000259" key="12">
    <source>
        <dbReference type="SMART" id="SM00986"/>
    </source>
</evidence>
<keyword evidence="9" id="KW-0963">Cytoplasm</keyword>
<evidence type="ECO:0000256" key="10">
    <source>
        <dbReference type="PROSITE-ProRule" id="PRU10072"/>
    </source>
</evidence>
<keyword evidence="8 9" id="KW-0234">DNA repair</keyword>
<dbReference type="RefSeq" id="WP_405049007.1">
    <property type="nucleotide sequence ID" value="NZ_CP143423.1"/>
</dbReference>
<dbReference type="InterPro" id="IPR018085">
    <property type="entry name" value="Ura-DNA_Glyclase_AS"/>
</dbReference>
<evidence type="ECO:0000256" key="5">
    <source>
        <dbReference type="ARBA" id="ARBA00018429"/>
    </source>
</evidence>
<sequence length="223" mass="24556">MSDCALRGIGDWAQLPFFARDWHDIKARLCADQRQILPPPGLVFRALERVQPEAVKVVILGQDPYPTPGHAHGLAFSADAKTRPLPRSLGNIFKEMQDDLRAAPPNADLGFWADQGVLLLNTILTVPAGEAKGHDKLGWQSLTGDILDRLEDQPRAYLLWGAGAQKTARHVDPTANLKIETAHPSPLSARRGFFGSRPFSRVNAWLQARGAQAINWTHAPENI</sequence>
<comment type="similarity">
    <text evidence="3 9 11">Belongs to the uracil-DNA glycosylase (UDG) superfamily. UNG family.</text>
</comment>
<dbReference type="PROSITE" id="PS00130">
    <property type="entry name" value="U_DNA_GLYCOSYLASE"/>
    <property type="match status" value="1"/>
</dbReference>
<dbReference type="Proteomes" id="UP001318682">
    <property type="component" value="Chromosome"/>
</dbReference>
<dbReference type="HAMAP" id="MF_00148">
    <property type="entry name" value="UDG"/>
    <property type="match status" value="1"/>
</dbReference>
<dbReference type="NCBIfam" id="NF003588">
    <property type="entry name" value="PRK05254.1-1"/>
    <property type="match status" value="1"/>
</dbReference>
<dbReference type="Gene3D" id="3.40.470.10">
    <property type="entry name" value="Uracil-DNA glycosylase-like domain"/>
    <property type="match status" value="1"/>
</dbReference>
<comment type="subcellular location">
    <subcellularLocation>
        <location evidence="9">Cytoplasm</location>
    </subcellularLocation>
</comment>
<evidence type="ECO:0000256" key="11">
    <source>
        <dbReference type="RuleBase" id="RU003780"/>
    </source>
</evidence>
<dbReference type="InterPro" id="IPR036895">
    <property type="entry name" value="Uracil-DNA_glycosylase-like_sf"/>
</dbReference>
<proteinExistence type="inferred from homology"/>
<dbReference type="PANTHER" id="PTHR11264">
    <property type="entry name" value="URACIL-DNA GLYCOSYLASE"/>
    <property type="match status" value="1"/>
</dbReference>
<dbReference type="EC" id="3.2.2.27" evidence="4 9"/>
<evidence type="ECO:0000313" key="13">
    <source>
        <dbReference type="EMBL" id="WVX48770.1"/>
    </source>
</evidence>
<keyword evidence="7 9" id="KW-0378">Hydrolase</keyword>
<dbReference type="EMBL" id="CP143423">
    <property type="protein sequence ID" value="WVX48770.1"/>
    <property type="molecule type" value="Genomic_DNA"/>
</dbReference>
<dbReference type="CDD" id="cd10027">
    <property type="entry name" value="UDG-F1-like"/>
    <property type="match status" value="1"/>
</dbReference>
<evidence type="ECO:0000256" key="1">
    <source>
        <dbReference type="ARBA" id="ARBA00001400"/>
    </source>
</evidence>
<evidence type="ECO:0000256" key="9">
    <source>
        <dbReference type="HAMAP-Rule" id="MF_00148"/>
    </source>
</evidence>
<evidence type="ECO:0000256" key="6">
    <source>
        <dbReference type="ARBA" id="ARBA00022763"/>
    </source>
</evidence>
<evidence type="ECO:0000256" key="7">
    <source>
        <dbReference type="ARBA" id="ARBA00022801"/>
    </source>
</evidence>
<evidence type="ECO:0000256" key="4">
    <source>
        <dbReference type="ARBA" id="ARBA00012030"/>
    </source>
</evidence>
<evidence type="ECO:0000256" key="8">
    <source>
        <dbReference type="ARBA" id="ARBA00023204"/>
    </source>
</evidence>
<protein>
    <recommendedName>
        <fullName evidence="5 9">Uracil-DNA glycosylase</fullName>
        <shortName evidence="9">UDG</shortName>
        <ecNumber evidence="4 9">3.2.2.27</ecNumber>
    </recommendedName>
</protein>